<name>A0AAV3QUB6_LITER</name>
<comment type="caution">
    <text evidence="1">The sequence shown here is derived from an EMBL/GenBank/DDBJ whole genome shotgun (WGS) entry which is preliminary data.</text>
</comment>
<reference evidence="1 2" key="1">
    <citation type="submission" date="2024-01" db="EMBL/GenBank/DDBJ databases">
        <title>The complete chloroplast genome sequence of Lithospermum erythrorhizon: insights into the phylogenetic relationship among Boraginaceae species and the maternal lineages of purple gromwells.</title>
        <authorList>
            <person name="Okada T."/>
            <person name="Watanabe K."/>
        </authorList>
    </citation>
    <scope>NUCLEOTIDE SEQUENCE [LARGE SCALE GENOMIC DNA]</scope>
</reference>
<gene>
    <name evidence="1" type="ORF">LIER_21701</name>
</gene>
<dbReference type="Proteomes" id="UP001454036">
    <property type="component" value="Unassembled WGS sequence"/>
</dbReference>
<proteinExistence type="predicted"/>
<dbReference type="AlphaFoldDB" id="A0AAV3QUB6"/>
<dbReference type="EMBL" id="BAABME010005776">
    <property type="protein sequence ID" value="GAA0166577.1"/>
    <property type="molecule type" value="Genomic_DNA"/>
</dbReference>
<dbReference type="PANTHER" id="PTHR36607">
    <property type="entry name" value="1,2-DIHYDROXY-3-KETO-5-METHYLTHIOPENTENE DIOXYGENASE 4"/>
    <property type="match status" value="1"/>
</dbReference>
<dbReference type="PANTHER" id="PTHR36607:SF20">
    <property type="entry name" value="AMINOTRANSFERASE-LIKE PLANT MOBILE DOMAIN-CONTAINING PROTEIN"/>
    <property type="match status" value="1"/>
</dbReference>
<organism evidence="1 2">
    <name type="scientific">Lithospermum erythrorhizon</name>
    <name type="common">Purple gromwell</name>
    <name type="synonym">Lithospermum officinale var. erythrorhizon</name>
    <dbReference type="NCBI Taxonomy" id="34254"/>
    <lineage>
        <taxon>Eukaryota</taxon>
        <taxon>Viridiplantae</taxon>
        <taxon>Streptophyta</taxon>
        <taxon>Embryophyta</taxon>
        <taxon>Tracheophyta</taxon>
        <taxon>Spermatophyta</taxon>
        <taxon>Magnoliopsida</taxon>
        <taxon>eudicotyledons</taxon>
        <taxon>Gunneridae</taxon>
        <taxon>Pentapetalae</taxon>
        <taxon>asterids</taxon>
        <taxon>lamiids</taxon>
        <taxon>Boraginales</taxon>
        <taxon>Boraginaceae</taxon>
        <taxon>Boraginoideae</taxon>
        <taxon>Lithospermeae</taxon>
        <taxon>Lithospermum</taxon>
    </lineage>
</organism>
<sequence>MSIDWDSVLDSEVEGLMDWSPYASRSCYYLTSHGNPEPKAPRTLWCSPIFSMAGLEEAVQASLYVYDCSDAVMKAFCECLSRALLDKDRIPESCAFLLQAYHCLSLSSTDGHVLNTDWINHWSESSQIYVGPQDVGASRGKISSLAGCPKETILPHEPHGYMRASVFKMASWVIKEYGGLSRSRPCDSVVEARGRLDNGHPGWTTLKPRWSAFFVFYDHKPKSYEEVTFFLSLRTNMVGFHFGDQFDVEVYHPHRFSRRLGFAPSIPGIRNEIRAIVDVVAGFRLWRICTIFRVGQRVRFPTFKDSTSRSKEYQAWLDTVLSNSIKLACGSGGIYTEVVDTGESHAETDAFTLRFSSEAALIPKDGTSLGAASVEEHPICMATKVVDTTTSAPASVHHIESIFRDSLRAAWDLFCHGKKLKAIFSKAPLIKKVHGKANSSRIHDKFTATKASTEDFSSKLLHKKEVVGKVSVTLRQSEDRASRLSLEVEKTESALQVASLEEVIEKGKGERLEQLSIELESLYIDLKVLF</sequence>
<evidence type="ECO:0000313" key="1">
    <source>
        <dbReference type="EMBL" id="GAA0166577.1"/>
    </source>
</evidence>
<evidence type="ECO:0008006" key="3">
    <source>
        <dbReference type="Google" id="ProtNLM"/>
    </source>
</evidence>
<protein>
    <recommendedName>
        <fullName evidence="3">Aminotransferase-like plant mobile domain-containing protein</fullName>
    </recommendedName>
</protein>
<accession>A0AAV3QUB6</accession>
<keyword evidence="2" id="KW-1185">Reference proteome</keyword>
<evidence type="ECO:0000313" key="2">
    <source>
        <dbReference type="Proteomes" id="UP001454036"/>
    </source>
</evidence>